<dbReference type="InterPro" id="IPR016461">
    <property type="entry name" value="COMT-like"/>
</dbReference>
<evidence type="ECO:0000256" key="3">
    <source>
        <dbReference type="ARBA" id="ARBA00022691"/>
    </source>
</evidence>
<dbReference type="InterPro" id="IPR029063">
    <property type="entry name" value="SAM-dependent_MTases_sf"/>
</dbReference>
<keyword evidence="3" id="KW-0949">S-adenosyl-L-methionine</keyword>
<comment type="caution">
    <text evidence="5">The sequence shown here is derived from an EMBL/GenBank/DDBJ whole genome shotgun (WGS) entry which is preliminary data.</text>
</comment>
<dbReference type="EMBL" id="JAULSV010000003">
    <property type="protein sequence ID" value="KAK0649808.1"/>
    <property type="molecule type" value="Genomic_DNA"/>
</dbReference>
<dbReference type="InterPro" id="IPR036390">
    <property type="entry name" value="WH_DNA-bd_sf"/>
</dbReference>
<evidence type="ECO:0000256" key="2">
    <source>
        <dbReference type="ARBA" id="ARBA00022679"/>
    </source>
</evidence>
<dbReference type="Proteomes" id="UP001174936">
    <property type="component" value="Unassembled WGS sequence"/>
</dbReference>
<dbReference type="GO" id="GO:0008171">
    <property type="term" value="F:O-methyltransferase activity"/>
    <property type="evidence" value="ECO:0007669"/>
    <property type="project" value="InterPro"/>
</dbReference>
<dbReference type="InterPro" id="IPR036388">
    <property type="entry name" value="WH-like_DNA-bd_sf"/>
</dbReference>
<dbReference type="PROSITE" id="PS51683">
    <property type="entry name" value="SAM_OMT_II"/>
    <property type="match status" value="1"/>
</dbReference>
<organism evidence="5 6">
    <name type="scientific">Cercophora newfieldiana</name>
    <dbReference type="NCBI Taxonomy" id="92897"/>
    <lineage>
        <taxon>Eukaryota</taxon>
        <taxon>Fungi</taxon>
        <taxon>Dikarya</taxon>
        <taxon>Ascomycota</taxon>
        <taxon>Pezizomycotina</taxon>
        <taxon>Sordariomycetes</taxon>
        <taxon>Sordariomycetidae</taxon>
        <taxon>Sordariales</taxon>
        <taxon>Lasiosphaeriaceae</taxon>
        <taxon>Cercophora</taxon>
    </lineage>
</organism>
<dbReference type="Gene3D" id="1.10.10.10">
    <property type="entry name" value="Winged helix-like DNA-binding domain superfamily/Winged helix DNA-binding domain"/>
    <property type="match status" value="1"/>
</dbReference>
<protein>
    <submittedName>
        <fullName evidence="5">S-adenosyl-L-methionine-dependent methyltransferase</fullName>
    </submittedName>
</protein>
<keyword evidence="1 5" id="KW-0489">Methyltransferase</keyword>
<sequence>MSDGHSLIELGETIACLTKRLQQACDDEGISSPSVNDVNAASRKSLLETDASAAFELAQALRELEVLAQSPRLSLGILALATLDASILGVIAEFQIASLVPLNGSISYGELSQKTGLDEGRLVRVIRYAVVNFIFREEPVGHVRHTYLSAHLARSPNFNIFVQTVSHVFSLTNAALPLAFRRWPNTAVQTETAHNVAQQTELSFYRWMDANPSMRDMFHKGMVGVSQEGQRLQDVDIRAYPWDKLPENATVVDIGGGWGHVVKDLAELFPSYIFIVQDLQCVVDTAQAMWKEDAARTDKITNVSFQAHNYFDRQPVEGADVYYMRHTVHSNPDKEAIALLSAIVPAMKPGARILVSEYLAPGEEDVASFAKLDFKPMRQMDIMALALCNSGERTKEEYARLFLEASPKLVLKNTYQVPDDPTSCMFEAVYEE</sequence>
<keyword evidence="2" id="KW-0808">Transferase</keyword>
<dbReference type="Gene3D" id="3.40.50.150">
    <property type="entry name" value="Vaccinia Virus protein VP39"/>
    <property type="match status" value="1"/>
</dbReference>
<gene>
    <name evidence="5" type="ORF">B0T16DRAFT_445480</name>
</gene>
<proteinExistence type="predicted"/>
<dbReference type="SUPFAM" id="SSF46785">
    <property type="entry name" value="Winged helix' DNA-binding domain"/>
    <property type="match status" value="1"/>
</dbReference>
<accession>A0AA40CUJ4</accession>
<dbReference type="InterPro" id="IPR001077">
    <property type="entry name" value="COMT_C"/>
</dbReference>
<dbReference type="AlphaFoldDB" id="A0AA40CUJ4"/>
<reference evidence="5" key="1">
    <citation type="submission" date="2023-06" db="EMBL/GenBank/DDBJ databases">
        <title>Genome-scale phylogeny and comparative genomics of the fungal order Sordariales.</title>
        <authorList>
            <consortium name="Lawrence Berkeley National Laboratory"/>
            <person name="Hensen N."/>
            <person name="Bonometti L."/>
            <person name="Westerberg I."/>
            <person name="Brannstrom I.O."/>
            <person name="Guillou S."/>
            <person name="Cros-Aarteil S."/>
            <person name="Calhoun S."/>
            <person name="Haridas S."/>
            <person name="Kuo A."/>
            <person name="Mondo S."/>
            <person name="Pangilinan J."/>
            <person name="Riley R."/>
            <person name="Labutti K."/>
            <person name="Andreopoulos B."/>
            <person name="Lipzen A."/>
            <person name="Chen C."/>
            <person name="Yanf M."/>
            <person name="Daum C."/>
            <person name="Ng V."/>
            <person name="Clum A."/>
            <person name="Steindorff A."/>
            <person name="Ohm R."/>
            <person name="Martin F."/>
            <person name="Silar P."/>
            <person name="Natvig D."/>
            <person name="Lalanne C."/>
            <person name="Gautier V."/>
            <person name="Ament-Velasquez S.L."/>
            <person name="Kruys A."/>
            <person name="Hutchinson M.I."/>
            <person name="Powell A.J."/>
            <person name="Barry K."/>
            <person name="Miller A.N."/>
            <person name="Grigoriev I.V."/>
            <person name="Debuchy R."/>
            <person name="Gladieux P."/>
            <person name="Thoren M.H."/>
            <person name="Johannesson H."/>
        </authorList>
    </citation>
    <scope>NUCLEOTIDE SEQUENCE</scope>
    <source>
        <strain evidence="5">SMH2532-1</strain>
    </source>
</reference>
<evidence type="ECO:0000313" key="5">
    <source>
        <dbReference type="EMBL" id="KAK0649808.1"/>
    </source>
</evidence>
<dbReference type="PANTHER" id="PTHR43712:SF5">
    <property type="entry name" value="O-METHYLTRANSFERASE ASQN-RELATED"/>
    <property type="match status" value="1"/>
</dbReference>
<feature type="domain" description="O-methyltransferase C-terminal" evidence="4">
    <location>
        <begin position="205"/>
        <end position="405"/>
    </location>
</feature>
<keyword evidence="6" id="KW-1185">Reference proteome</keyword>
<dbReference type="PANTHER" id="PTHR43712">
    <property type="entry name" value="PUTATIVE (AFU_ORTHOLOGUE AFUA_4G14580)-RELATED"/>
    <property type="match status" value="1"/>
</dbReference>
<evidence type="ECO:0000313" key="6">
    <source>
        <dbReference type="Proteomes" id="UP001174936"/>
    </source>
</evidence>
<evidence type="ECO:0000259" key="4">
    <source>
        <dbReference type="Pfam" id="PF00891"/>
    </source>
</evidence>
<evidence type="ECO:0000256" key="1">
    <source>
        <dbReference type="ARBA" id="ARBA00022603"/>
    </source>
</evidence>
<dbReference type="Pfam" id="PF00891">
    <property type="entry name" value="Methyltransf_2"/>
    <property type="match status" value="1"/>
</dbReference>
<name>A0AA40CUJ4_9PEZI</name>
<dbReference type="SUPFAM" id="SSF53335">
    <property type="entry name" value="S-adenosyl-L-methionine-dependent methyltransferases"/>
    <property type="match status" value="1"/>
</dbReference>
<dbReference type="GO" id="GO:0032259">
    <property type="term" value="P:methylation"/>
    <property type="evidence" value="ECO:0007669"/>
    <property type="project" value="UniProtKB-KW"/>
</dbReference>